<dbReference type="AlphaFoldDB" id="A0A841LC64"/>
<name>A0A841LC64_9SPHN</name>
<dbReference type="CDD" id="cd06529">
    <property type="entry name" value="S24_LexA-like"/>
    <property type="match status" value="1"/>
</dbReference>
<dbReference type="GO" id="GO:0003677">
    <property type="term" value="F:DNA binding"/>
    <property type="evidence" value="ECO:0007669"/>
    <property type="project" value="InterPro"/>
</dbReference>
<proteinExistence type="inferred from homology"/>
<dbReference type="PANTHER" id="PTHR33516:SF2">
    <property type="entry name" value="LEXA REPRESSOR-RELATED"/>
    <property type="match status" value="1"/>
</dbReference>
<dbReference type="NCBIfam" id="NF007621">
    <property type="entry name" value="PRK10276.1"/>
    <property type="match status" value="1"/>
</dbReference>
<dbReference type="EMBL" id="JACIIV010000040">
    <property type="protein sequence ID" value="MBB6229291.1"/>
    <property type="molecule type" value="Genomic_DNA"/>
</dbReference>
<evidence type="ECO:0000259" key="8">
    <source>
        <dbReference type="Pfam" id="PF00717"/>
    </source>
</evidence>
<comment type="caution">
    <text evidence="9">The sequence shown here is derived from an EMBL/GenBank/DDBJ whole genome shotgun (WGS) entry which is preliminary data.</text>
</comment>
<accession>A0A841LC64</accession>
<keyword evidence="6" id="KW-0742">SOS response</keyword>
<dbReference type="InterPro" id="IPR050077">
    <property type="entry name" value="LexA_repressor"/>
</dbReference>
<evidence type="ECO:0000313" key="10">
    <source>
        <dbReference type="Proteomes" id="UP000538147"/>
    </source>
</evidence>
<dbReference type="Pfam" id="PF00717">
    <property type="entry name" value="Peptidase_S24"/>
    <property type="match status" value="1"/>
</dbReference>
<keyword evidence="2" id="KW-0227">DNA damage</keyword>
<keyword evidence="3 7" id="KW-0378">Hydrolase</keyword>
<dbReference type="GO" id="GO:0006281">
    <property type="term" value="P:DNA repair"/>
    <property type="evidence" value="ECO:0007669"/>
    <property type="project" value="UniProtKB-KW"/>
</dbReference>
<sequence length="140" mass="15297">MSALRLHELSFEIVPLDARLLLCSTPAGFPSPAADDMEEPIDLGTWLIEQPAASYVMRVDGHSMIGAGINDGDLIVVSRAKKPRAGHVVVALVHGDRTLKRLKRAGDRLWLIAEAEGYDAIIVDENVEIWGVVVGLARRY</sequence>
<evidence type="ECO:0000256" key="6">
    <source>
        <dbReference type="ARBA" id="ARBA00023236"/>
    </source>
</evidence>
<dbReference type="InterPro" id="IPR006197">
    <property type="entry name" value="Peptidase_S24_LexA"/>
</dbReference>
<evidence type="ECO:0000256" key="2">
    <source>
        <dbReference type="ARBA" id="ARBA00022763"/>
    </source>
</evidence>
<keyword evidence="5" id="KW-0234">DNA repair</keyword>
<reference evidence="9 10" key="1">
    <citation type="submission" date="2020-08" db="EMBL/GenBank/DDBJ databases">
        <title>Genomic Encyclopedia of Type Strains, Phase IV (KMG-IV): sequencing the most valuable type-strain genomes for metagenomic binning, comparative biology and taxonomic classification.</title>
        <authorList>
            <person name="Goeker M."/>
        </authorList>
    </citation>
    <scope>NUCLEOTIDE SEQUENCE [LARGE SCALE GENOMIC DNA]</scope>
    <source>
        <strain evidence="9 10">DSM 102189</strain>
    </source>
</reference>
<keyword evidence="4 7" id="KW-0068">Autocatalytic cleavage</keyword>
<dbReference type="PRINTS" id="PR00726">
    <property type="entry name" value="LEXASERPTASE"/>
</dbReference>
<dbReference type="PANTHER" id="PTHR33516">
    <property type="entry name" value="LEXA REPRESSOR"/>
    <property type="match status" value="1"/>
</dbReference>
<dbReference type="InterPro" id="IPR036286">
    <property type="entry name" value="LexA/Signal_pep-like_sf"/>
</dbReference>
<keyword evidence="10" id="KW-1185">Reference proteome</keyword>
<dbReference type="GO" id="GO:0009432">
    <property type="term" value="P:SOS response"/>
    <property type="evidence" value="ECO:0007669"/>
    <property type="project" value="UniProtKB-KW"/>
</dbReference>
<dbReference type="InterPro" id="IPR039418">
    <property type="entry name" value="LexA-like"/>
</dbReference>
<dbReference type="SUPFAM" id="SSF51306">
    <property type="entry name" value="LexA/Signal peptidase"/>
    <property type="match status" value="1"/>
</dbReference>
<dbReference type="GO" id="GO:0016787">
    <property type="term" value="F:hydrolase activity"/>
    <property type="evidence" value="ECO:0007669"/>
    <property type="project" value="UniProtKB-KW"/>
</dbReference>
<dbReference type="EC" id="3.4.21.-" evidence="9"/>
<protein>
    <submittedName>
        <fullName evidence="9">DNA polymerase V</fullName>
        <ecNumber evidence="9">3.4.21.-</ecNumber>
    </submittedName>
</protein>
<dbReference type="InterPro" id="IPR015927">
    <property type="entry name" value="Peptidase_S24_S26A/B/C"/>
</dbReference>
<evidence type="ECO:0000256" key="4">
    <source>
        <dbReference type="ARBA" id="ARBA00022813"/>
    </source>
</evidence>
<evidence type="ECO:0000256" key="3">
    <source>
        <dbReference type="ARBA" id="ARBA00022801"/>
    </source>
</evidence>
<evidence type="ECO:0000313" key="9">
    <source>
        <dbReference type="EMBL" id="MBB6229291.1"/>
    </source>
</evidence>
<dbReference type="Gene3D" id="2.10.109.10">
    <property type="entry name" value="Umud Fragment, subunit A"/>
    <property type="match status" value="1"/>
</dbReference>
<evidence type="ECO:0000256" key="5">
    <source>
        <dbReference type="ARBA" id="ARBA00023204"/>
    </source>
</evidence>
<dbReference type="GO" id="GO:0006355">
    <property type="term" value="P:regulation of DNA-templated transcription"/>
    <property type="evidence" value="ECO:0007669"/>
    <property type="project" value="InterPro"/>
</dbReference>
<organism evidence="9 10">
    <name type="scientific">Polymorphobacter multimanifer</name>
    <dbReference type="NCBI Taxonomy" id="1070431"/>
    <lineage>
        <taxon>Bacteria</taxon>
        <taxon>Pseudomonadati</taxon>
        <taxon>Pseudomonadota</taxon>
        <taxon>Alphaproteobacteria</taxon>
        <taxon>Sphingomonadales</taxon>
        <taxon>Sphingosinicellaceae</taxon>
        <taxon>Polymorphobacter</taxon>
    </lineage>
</organism>
<comment type="similarity">
    <text evidence="1 7">Belongs to the peptidase S24 family.</text>
</comment>
<dbReference type="Proteomes" id="UP000538147">
    <property type="component" value="Unassembled WGS sequence"/>
</dbReference>
<gene>
    <name evidence="9" type="ORF">FHS79_003492</name>
</gene>
<feature type="domain" description="Peptidase S24/S26A/S26B/S26C" evidence="8">
    <location>
        <begin position="25"/>
        <end position="134"/>
    </location>
</feature>
<dbReference type="RefSeq" id="WP_184202872.1">
    <property type="nucleotide sequence ID" value="NZ_JACIIV010000040.1"/>
</dbReference>
<evidence type="ECO:0000256" key="1">
    <source>
        <dbReference type="ARBA" id="ARBA00007484"/>
    </source>
</evidence>
<evidence type="ECO:0000256" key="7">
    <source>
        <dbReference type="RuleBase" id="RU003991"/>
    </source>
</evidence>